<accession>A0A239K069</accession>
<feature type="region of interest" description="Disordered" evidence="1">
    <location>
        <begin position="1"/>
        <end position="25"/>
    </location>
</feature>
<protein>
    <submittedName>
        <fullName evidence="2">Uncharacterized protein</fullName>
    </submittedName>
</protein>
<evidence type="ECO:0000313" key="3">
    <source>
        <dbReference type="Proteomes" id="UP000198318"/>
    </source>
</evidence>
<evidence type="ECO:0000256" key="1">
    <source>
        <dbReference type="SAM" id="MobiDB-lite"/>
    </source>
</evidence>
<name>A0A239K069_9ACTN</name>
<dbReference type="OrthoDB" id="3399771at2"/>
<evidence type="ECO:0000313" key="2">
    <source>
        <dbReference type="EMBL" id="SNT11092.1"/>
    </source>
</evidence>
<dbReference type="EMBL" id="FZOR01000016">
    <property type="protein sequence ID" value="SNT11092.1"/>
    <property type="molecule type" value="Genomic_DNA"/>
</dbReference>
<keyword evidence="3" id="KW-1185">Reference proteome</keyword>
<gene>
    <name evidence="2" type="ORF">SAMN05443665_101685</name>
</gene>
<proteinExistence type="predicted"/>
<dbReference type="RefSeq" id="WP_089327251.1">
    <property type="nucleotide sequence ID" value="NZ_FZOR01000016.1"/>
</dbReference>
<sequence length="95" mass="10340">MTRGARPLDPPSFLRLDPPELDGGDLVVRARPTASRARTRTSPSAPLAYLYETPDEHEPEHTTRLAAGHYDTTTLTWSFSGDIPGIIGLTEPTSP</sequence>
<dbReference type="Proteomes" id="UP000198318">
    <property type="component" value="Unassembled WGS sequence"/>
</dbReference>
<dbReference type="AlphaFoldDB" id="A0A239K069"/>
<reference evidence="2 3" key="1">
    <citation type="submission" date="2017-06" db="EMBL/GenBank/DDBJ databases">
        <authorList>
            <person name="Kim H.J."/>
            <person name="Triplett B.A."/>
        </authorList>
    </citation>
    <scope>NUCLEOTIDE SEQUENCE [LARGE SCALE GENOMIC DNA]</scope>
    <source>
        <strain evidence="2 3">DSM 44715</strain>
    </source>
</reference>
<organism evidence="2 3">
    <name type="scientific">Actinomadura meyerae</name>
    <dbReference type="NCBI Taxonomy" id="240840"/>
    <lineage>
        <taxon>Bacteria</taxon>
        <taxon>Bacillati</taxon>
        <taxon>Actinomycetota</taxon>
        <taxon>Actinomycetes</taxon>
        <taxon>Streptosporangiales</taxon>
        <taxon>Thermomonosporaceae</taxon>
        <taxon>Actinomadura</taxon>
    </lineage>
</organism>